<evidence type="ECO:0000313" key="5">
    <source>
        <dbReference type="Proteomes" id="UP000649617"/>
    </source>
</evidence>
<dbReference type="AlphaFoldDB" id="A0A812XMN7"/>
<dbReference type="PROSITE" id="PS50088">
    <property type="entry name" value="ANK_REPEAT"/>
    <property type="match status" value="3"/>
</dbReference>
<feature type="repeat" description="ANK" evidence="3">
    <location>
        <begin position="51"/>
        <end position="83"/>
    </location>
</feature>
<dbReference type="GO" id="GO:0004842">
    <property type="term" value="F:ubiquitin-protein transferase activity"/>
    <property type="evidence" value="ECO:0007669"/>
    <property type="project" value="TreeGrafter"/>
</dbReference>
<reference evidence="4" key="1">
    <citation type="submission" date="2021-02" db="EMBL/GenBank/DDBJ databases">
        <authorList>
            <person name="Dougan E. K."/>
            <person name="Rhodes N."/>
            <person name="Thang M."/>
            <person name="Chan C."/>
        </authorList>
    </citation>
    <scope>NUCLEOTIDE SEQUENCE</scope>
</reference>
<dbReference type="Pfam" id="PF00023">
    <property type="entry name" value="Ank"/>
    <property type="match status" value="1"/>
</dbReference>
<gene>
    <name evidence="4" type="ORF">SPIL2461_LOCUS21061</name>
</gene>
<dbReference type="PROSITE" id="PS50297">
    <property type="entry name" value="ANK_REP_REGION"/>
    <property type="match status" value="3"/>
</dbReference>
<dbReference type="Gene3D" id="1.25.40.20">
    <property type="entry name" value="Ankyrin repeat-containing domain"/>
    <property type="match status" value="2"/>
</dbReference>
<dbReference type="EMBL" id="CAJNIZ010045877">
    <property type="protein sequence ID" value="CAE7733005.1"/>
    <property type="molecule type" value="Genomic_DNA"/>
</dbReference>
<evidence type="ECO:0000313" key="4">
    <source>
        <dbReference type="EMBL" id="CAE7733005.1"/>
    </source>
</evidence>
<dbReference type="PANTHER" id="PTHR24171:SF8">
    <property type="entry name" value="BRCA1-ASSOCIATED RING DOMAIN PROTEIN 1"/>
    <property type="match status" value="1"/>
</dbReference>
<dbReference type="InterPro" id="IPR002110">
    <property type="entry name" value="Ankyrin_rpt"/>
</dbReference>
<feature type="non-terminal residue" evidence="4">
    <location>
        <position position="113"/>
    </location>
</feature>
<feature type="repeat" description="ANK" evidence="3">
    <location>
        <begin position="15"/>
        <end position="47"/>
    </location>
</feature>
<dbReference type="SUPFAM" id="SSF48403">
    <property type="entry name" value="Ankyrin repeat"/>
    <property type="match status" value="1"/>
</dbReference>
<evidence type="ECO:0000256" key="2">
    <source>
        <dbReference type="ARBA" id="ARBA00023043"/>
    </source>
</evidence>
<name>A0A812XMN7_SYMPI</name>
<dbReference type="Proteomes" id="UP000649617">
    <property type="component" value="Unassembled WGS sequence"/>
</dbReference>
<dbReference type="InterPro" id="IPR036770">
    <property type="entry name" value="Ankyrin_rpt-contain_sf"/>
</dbReference>
<proteinExistence type="predicted"/>
<dbReference type="PANTHER" id="PTHR24171">
    <property type="entry name" value="ANKYRIN REPEAT DOMAIN-CONTAINING PROTEIN 39-RELATED"/>
    <property type="match status" value="1"/>
</dbReference>
<dbReference type="SMART" id="SM00248">
    <property type="entry name" value="ANK"/>
    <property type="match status" value="3"/>
</dbReference>
<evidence type="ECO:0000256" key="3">
    <source>
        <dbReference type="PROSITE-ProRule" id="PRU00023"/>
    </source>
</evidence>
<comment type="caution">
    <text evidence="4">The sequence shown here is derived from an EMBL/GenBank/DDBJ whole genome shotgun (WGS) entry which is preliminary data.</text>
</comment>
<evidence type="ECO:0000256" key="1">
    <source>
        <dbReference type="ARBA" id="ARBA00022737"/>
    </source>
</evidence>
<dbReference type="OrthoDB" id="434549at2759"/>
<protein>
    <submittedName>
        <fullName evidence="4">Uncharacterized protein</fullName>
    </submittedName>
</protein>
<dbReference type="Pfam" id="PF12796">
    <property type="entry name" value="Ank_2"/>
    <property type="match status" value="1"/>
</dbReference>
<keyword evidence="5" id="KW-1185">Reference proteome</keyword>
<dbReference type="PRINTS" id="PR01415">
    <property type="entry name" value="ANKYRIN"/>
</dbReference>
<organism evidence="4 5">
    <name type="scientific">Symbiodinium pilosum</name>
    <name type="common">Dinoflagellate</name>
    <dbReference type="NCBI Taxonomy" id="2952"/>
    <lineage>
        <taxon>Eukaryota</taxon>
        <taxon>Sar</taxon>
        <taxon>Alveolata</taxon>
        <taxon>Dinophyceae</taxon>
        <taxon>Suessiales</taxon>
        <taxon>Symbiodiniaceae</taxon>
        <taxon>Symbiodinium</taxon>
    </lineage>
</organism>
<accession>A0A812XMN7</accession>
<keyword evidence="2 3" id="KW-0040">ANK repeat</keyword>
<keyword evidence="1" id="KW-0677">Repeat</keyword>
<dbReference type="GO" id="GO:0085020">
    <property type="term" value="P:protein K6-linked ubiquitination"/>
    <property type="evidence" value="ECO:0007669"/>
    <property type="project" value="TreeGrafter"/>
</dbReference>
<sequence>MLLQAGADTDLQNKAGRTALMEAARSGHTEIAQLLLQTGAETALKVSDGCYRYTALVEAAFFGHTEIVRLLLKAGAESDLKDQFGRTALLQAASKGRRQIVQLLLQAGANKDE</sequence>
<feature type="repeat" description="ANK" evidence="3">
    <location>
        <begin position="84"/>
        <end position="113"/>
    </location>
</feature>